<dbReference type="EC" id="2.4.99.12" evidence="3 10"/>
<dbReference type="GO" id="GO:0009244">
    <property type="term" value="P:lipopolysaccharide core region biosynthetic process"/>
    <property type="evidence" value="ECO:0007669"/>
    <property type="project" value="UniProtKB-UniRule"/>
</dbReference>
<dbReference type="EMBL" id="QURL01000002">
    <property type="protein sequence ID" value="RFC65359.1"/>
    <property type="molecule type" value="Genomic_DNA"/>
</dbReference>
<dbReference type="InterPro" id="IPR007507">
    <property type="entry name" value="Glycos_transf_N"/>
</dbReference>
<dbReference type="Gene3D" id="3.40.50.2000">
    <property type="entry name" value="Glycogen Phosphorylase B"/>
    <property type="match status" value="1"/>
</dbReference>
<comment type="similarity">
    <text evidence="10">Belongs to the glycosyltransferase group 1 family.</text>
</comment>
<dbReference type="RefSeq" id="WP_116682256.1">
    <property type="nucleotide sequence ID" value="NZ_QURL01000002.1"/>
</dbReference>
<keyword evidence="10" id="KW-1003">Cell membrane</keyword>
<dbReference type="OrthoDB" id="9789797at2"/>
<feature type="active site" description="Proton acceptor" evidence="8">
    <location>
        <position position="69"/>
    </location>
</feature>
<sequence>MSDGKARALLSAYRFLGSVVSPALRPYVSYRTRLGKEDGARKRERFGHASAKRPEGVPLVWIHAASVGETLAVAPMARLIAEEGPQVLMTTGTRTSAEIVETRFSDWLIHQYVPLDVKSAVGRFLDHWQPDLAIFAESELWPNTLNELSARRVPQVLVNARLSDRSFERWKKAHWFAEALIENFALIVAQSEVDAERYRRLGAGSVTVVGNLKADSEAPGCDPAILAEIAPVIDRRPVWAALSTHPGEELIAATCHIGLKRRHRGLLTVIVPRHADRGDAIAEELRSVGLKVAQRSKGEMPGEGIDIYLGDTMGEMGLYLELSKIAFIGKSLTGEGGQNPLEPAMLGRAILSGRYVQNFREVYQTLAEGGACVILKDETGLTREVDALLSSPDRRADMGEAARACVSTMRGAKERTMKALSPFINPLKVAISLDRRSDVGRPRP</sequence>
<dbReference type="InterPro" id="IPR038107">
    <property type="entry name" value="Glycos_transf_N_sf"/>
</dbReference>
<evidence type="ECO:0000256" key="2">
    <source>
        <dbReference type="ARBA" id="ARBA00004713"/>
    </source>
</evidence>
<dbReference type="UniPathway" id="UPA00958"/>
<keyword evidence="10" id="KW-0472">Membrane</keyword>
<evidence type="ECO:0000256" key="9">
    <source>
        <dbReference type="PIRSR" id="PIRSR639901-2"/>
    </source>
</evidence>
<feature type="site" description="Transition state stabilizer" evidence="9">
    <location>
        <position position="213"/>
    </location>
</feature>
<protein>
    <recommendedName>
        <fullName evidence="4 10">3-deoxy-D-manno-octulosonic acid transferase</fullName>
        <shortName evidence="10">Kdo transferase</shortName>
        <ecNumber evidence="3 10">2.4.99.12</ecNumber>
    </recommendedName>
    <alternativeName>
        <fullName evidence="6 10">Lipid IV(A) 3-deoxy-D-manno-octulosonic acid transferase</fullName>
    </alternativeName>
</protein>
<dbReference type="GO" id="GO:0005886">
    <property type="term" value="C:plasma membrane"/>
    <property type="evidence" value="ECO:0007669"/>
    <property type="project" value="UniProtKB-SubCell"/>
</dbReference>
<keyword evidence="5 10" id="KW-0808">Transferase</keyword>
<evidence type="ECO:0000256" key="4">
    <source>
        <dbReference type="ARBA" id="ARBA00019077"/>
    </source>
</evidence>
<dbReference type="InterPro" id="IPR039901">
    <property type="entry name" value="Kdotransferase"/>
</dbReference>
<evidence type="ECO:0000256" key="5">
    <source>
        <dbReference type="ARBA" id="ARBA00022679"/>
    </source>
</evidence>
<evidence type="ECO:0000256" key="8">
    <source>
        <dbReference type="PIRSR" id="PIRSR639901-1"/>
    </source>
</evidence>
<evidence type="ECO:0000313" key="12">
    <source>
        <dbReference type="EMBL" id="RFC65359.1"/>
    </source>
</evidence>
<dbReference type="AlphaFoldDB" id="A0A371X7Y4"/>
<dbReference type="Gene3D" id="3.40.50.11720">
    <property type="entry name" value="3-Deoxy-D-manno-octulosonic-acid transferase, N-terminal domain"/>
    <property type="match status" value="1"/>
</dbReference>
<dbReference type="PANTHER" id="PTHR42755">
    <property type="entry name" value="3-DEOXY-MANNO-OCTULOSONATE CYTIDYLYLTRANSFERASE"/>
    <property type="match status" value="1"/>
</dbReference>
<evidence type="ECO:0000256" key="1">
    <source>
        <dbReference type="ARBA" id="ARBA00003394"/>
    </source>
</evidence>
<reference evidence="12 13" key="1">
    <citation type="submission" date="2018-08" db="EMBL/GenBank/DDBJ databases">
        <title>Fulvimarina sp. 85, whole genome shotgun sequence.</title>
        <authorList>
            <person name="Tuo L."/>
        </authorList>
    </citation>
    <scope>NUCLEOTIDE SEQUENCE [LARGE SCALE GENOMIC DNA]</scope>
    <source>
        <strain evidence="12 13">85</strain>
    </source>
</reference>
<proteinExistence type="inferred from homology"/>
<evidence type="ECO:0000259" key="11">
    <source>
        <dbReference type="Pfam" id="PF04413"/>
    </source>
</evidence>
<name>A0A371X7Y4_9HYPH</name>
<comment type="caution">
    <text evidence="12">The sequence shown here is derived from an EMBL/GenBank/DDBJ whole genome shotgun (WGS) entry which is preliminary data.</text>
</comment>
<organism evidence="12 13">
    <name type="scientific">Fulvimarina endophytica</name>
    <dbReference type="NCBI Taxonomy" id="2293836"/>
    <lineage>
        <taxon>Bacteria</taxon>
        <taxon>Pseudomonadati</taxon>
        <taxon>Pseudomonadota</taxon>
        <taxon>Alphaproteobacteria</taxon>
        <taxon>Hyphomicrobiales</taxon>
        <taxon>Aurantimonadaceae</taxon>
        <taxon>Fulvimarina</taxon>
    </lineage>
</organism>
<gene>
    <name evidence="12" type="ORF">DYI37_05905</name>
</gene>
<evidence type="ECO:0000256" key="6">
    <source>
        <dbReference type="ARBA" id="ARBA00031445"/>
    </source>
</evidence>
<dbReference type="GO" id="GO:0009245">
    <property type="term" value="P:lipid A biosynthetic process"/>
    <property type="evidence" value="ECO:0007669"/>
    <property type="project" value="TreeGrafter"/>
</dbReference>
<feature type="site" description="Transition state stabilizer" evidence="9">
    <location>
        <position position="137"/>
    </location>
</feature>
<evidence type="ECO:0000256" key="3">
    <source>
        <dbReference type="ARBA" id="ARBA00012621"/>
    </source>
</evidence>
<dbReference type="SUPFAM" id="SSF53756">
    <property type="entry name" value="UDP-Glycosyltransferase/glycogen phosphorylase"/>
    <property type="match status" value="1"/>
</dbReference>
<dbReference type="FunFam" id="3.40.50.11720:FF:000001">
    <property type="entry name" value="3-deoxy-D-manno-octulosonic acid transferase"/>
    <property type="match status" value="1"/>
</dbReference>
<evidence type="ECO:0000256" key="10">
    <source>
        <dbReference type="RuleBase" id="RU365103"/>
    </source>
</evidence>
<dbReference type="GO" id="GO:0043842">
    <property type="term" value="F:Kdo transferase activity"/>
    <property type="evidence" value="ECO:0007669"/>
    <property type="project" value="UniProtKB-EC"/>
</dbReference>
<comment type="catalytic activity">
    <reaction evidence="7 10">
        <text>lipid IVA (E. coli) + CMP-3-deoxy-beta-D-manno-octulosonate = alpha-Kdo-(2-&gt;6)-lipid IVA (E. coli) + CMP + H(+)</text>
        <dbReference type="Rhea" id="RHEA:28066"/>
        <dbReference type="ChEBI" id="CHEBI:15378"/>
        <dbReference type="ChEBI" id="CHEBI:58603"/>
        <dbReference type="ChEBI" id="CHEBI:60364"/>
        <dbReference type="ChEBI" id="CHEBI:60377"/>
        <dbReference type="ChEBI" id="CHEBI:85987"/>
        <dbReference type="EC" id="2.4.99.12"/>
    </reaction>
</comment>
<evidence type="ECO:0000313" key="13">
    <source>
        <dbReference type="Proteomes" id="UP000264310"/>
    </source>
</evidence>
<dbReference type="Proteomes" id="UP000264310">
    <property type="component" value="Unassembled WGS sequence"/>
</dbReference>
<evidence type="ECO:0000256" key="7">
    <source>
        <dbReference type="ARBA" id="ARBA00049183"/>
    </source>
</evidence>
<comment type="subcellular location">
    <subcellularLocation>
        <location evidence="10">Cell membrane</location>
    </subcellularLocation>
</comment>
<dbReference type="PANTHER" id="PTHR42755:SF1">
    <property type="entry name" value="3-DEOXY-D-MANNO-OCTULOSONIC ACID TRANSFERASE, MITOCHONDRIAL-RELATED"/>
    <property type="match status" value="1"/>
</dbReference>
<accession>A0A371X7Y4</accession>
<comment type="function">
    <text evidence="1 10">Involved in lipopolysaccharide (LPS) biosynthesis. Catalyzes the transfer of 3-deoxy-D-manno-octulosonate (Kdo) residue(s) from CMP-Kdo to lipid IV(A), the tetraacyldisaccharide-1,4'-bisphosphate precursor of lipid A.</text>
</comment>
<keyword evidence="13" id="KW-1185">Reference proteome</keyword>
<keyword evidence="10" id="KW-0448">Lipopolysaccharide biosynthesis</keyword>
<dbReference type="Pfam" id="PF04413">
    <property type="entry name" value="Glycos_transf_N"/>
    <property type="match status" value="1"/>
</dbReference>
<feature type="domain" description="3-deoxy-D-manno-octulosonic-acid transferase N-terminal" evidence="11">
    <location>
        <begin position="42"/>
        <end position="215"/>
    </location>
</feature>
<comment type="pathway">
    <text evidence="2 10">Bacterial outer membrane biogenesis; LPS core biosynthesis.</text>
</comment>